<feature type="region of interest" description="Disordered" evidence="6">
    <location>
        <begin position="1407"/>
        <end position="1495"/>
    </location>
</feature>
<dbReference type="InterPro" id="IPR036322">
    <property type="entry name" value="WD40_repeat_dom_sf"/>
</dbReference>
<feature type="domain" description="Ion transport" evidence="8">
    <location>
        <begin position="1182"/>
        <end position="1314"/>
    </location>
</feature>
<evidence type="ECO:0000313" key="10">
    <source>
        <dbReference type="Proteomes" id="UP000780801"/>
    </source>
</evidence>
<evidence type="ECO:0000256" key="4">
    <source>
        <dbReference type="ARBA" id="ARBA00022989"/>
    </source>
</evidence>
<evidence type="ECO:0000256" key="2">
    <source>
        <dbReference type="ARBA" id="ARBA00022692"/>
    </source>
</evidence>
<evidence type="ECO:0000256" key="3">
    <source>
        <dbReference type="ARBA" id="ARBA00022737"/>
    </source>
</evidence>
<proteinExistence type="predicted"/>
<dbReference type="GO" id="GO:0005886">
    <property type="term" value="C:plasma membrane"/>
    <property type="evidence" value="ECO:0007669"/>
    <property type="project" value="TreeGrafter"/>
</dbReference>
<keyword evidence="5 7" id="KW-0472">Membrane</keyword>
<dbReference type="GO" id="GO:0098703">
    <property type="term" value="P:calcium ion import across plasma membrane"/>
    <property type="evidence" value="ECO:0007669"/>
    <property type="project" value="TreeGrafter"/>
</dbReference>
<evidence type="ECO:0000313" key="9">
    <source>
        <dbReference type="EMBL" id="KAF9584495.1"/>
    </source>
</evidence>
<accession>A0A9P6G1C0</accession>
<evidence type="ECO:0000256" key="7">
    <source>
        <dbReference type="SAM" id="Phobius"/>
    </source>
</evidence>
<dbReference type="InterPro" id="IPR005821">
    <property type="entry name" value="Ion_trans_dom"/>
</dbReference>
<sequence length="1726" mass="196130">MTISLVHRRYFNPDRPDSSQKRPLHPVQYGPKDRRFSVRARFLKGELDEGFYNIIWAVSLNKLGSHLRVKELAFEIEAPFLTYKLWAKVSEDQISQIDRSGLVRLRLQQRLNLRYPSPVYLRMNGRLGTSKKEEADDSDASGSISSKDGNYFDIHYVELEHLGSAGSTDAKEFVVAAPGTKLKSLDIRSCQSTMESTGYDSTAQIFGIDISTEAPFVVVLSATASYAYLGLWDYSSSKEKTNFVRSVTPENREEAIRPIIMYSPLASLKVPLGEGHFENMRLLRVAISSDGTNIVVYQQPLEDDKLHQKASNDIDFGKGKEGDGPVEKSKQTSLDFHFRLYRREAAFSTAQDLLQDLASLSEITTLVEVPSTHPGLEDFVGYAKFLSRDRCMEDDRDLTRNGPTCYANDFFIACTSSLISVYDTSNPDDWSRLYAISIGALASMNYRVRQLWFLCRSIEGPYFVWWEDAQNVSIWDLETGTNIKYVSVNNPFSRGIQSRNDIERLSVSKGGFILALCGSDWIKTYFMDSGIEISRCILDESVARIGSRRILDIEFLDDDKSLLVMMTRSTGEQESVILDALNLSFHHARQFPTTTYSLQRTAKFIGIKNDAQSEGSTKVESDTDHIIVGVNGNELEMYAIPRPQKSDLKFPMMACPDSCVMKRGSLELNDHFYQAKDSNVAFRLLIDFEEQVVESRRQRYVRVILVQIDEYGSVEQLLSILPEPWRPLDIDEEDPEQYVQASFLPSWPQFIIVGTMGFQVWSLPNPSAPTSSLDSYCTLNLAWVFPIVESTPQHLNGIHSEQYLETNICQHGEVVTAVWYDPDMRMNQAAHIRIPRYAWFSGEETLHCINSIPMLISCYLEANAGAQDAIVRYIVKHINHDPPAVSTPDSVMSKIARTVRWKGCLEVARAIFNSSNGKWIPRCTSRGSSNNSRLTSTGQRIRNPRAFIPPNPLVILFRSARAEARSLAMAELIIDYCIREAKKERDPAYLMIVLDCLPHMVSYHPEIALDIMRRAAFIPVPDRNFIIKNAIVAHSPRLGRSWLTPWRRMASRRPIYLAPTSVFQLRSQLSKVPNNECFRDIEVAGKQETDPVNESFKRHIYVAPFALLWHKRGPEDGLLFRSNFGASKRIRRRMREIKRDPSSAQTLACLILDKLNPWSPQTIRANFSDLEYYDNPVLFEMRVLRSVCNIVTIILSIVVKIRVYFAIFAMGILAFSHAFVHVLHAKTHDCYSNDSPAVLSANSCPEREDTEFPRHFFGAIISTYFFMAGRYEPADKNLDSDDWAFSVMLAMYFFITVILLLNVLIALMNVAFSTGDDNGPLVWLDNRLRAVETAENISYSAVGLRKRIDWFPKYIYYTASPRQVQAFENKYPSGGRDSDSFQFDPNRHPHFDIGPVVTPTKLHFDQYSIAEPPPPLDPVTTSSETDSQSSDQVRKRRRRRRSSSRIFQRLLKFRPEKTGSDITDNSPSSDSNSSKSDSEEEDIHEDDVISENPFGLVADSIRSELTERLADDRRDITGSYVDILERVDGQEVIRDSQTSLQDHRMATPANSSQSIAHIEEEPLFEEPLPMSTIPVDPSNTSYFAEAHSLSEELARADGLRGRAGARRLNFIRQQHHGLTREGTKDWQGTEEGSLGGGGGAGWSKHVEGVEVGEQQGARGGRLHTEQHRQRNYEERQRQIQQELRAVHGHTTELGEYVQGLESKMDQMRLMLELLVQQQNEQLRLTE</sequence>
<dbReference type="OrthoDB" id="2377581at2759"/>
<dbReference type="PANTHER" id="PTHR10582">
    <property type="entry name" value="TRANSIENT RECEPTOR POTENTIAL ION CHANNEL PROTEIN"/>
    <property type="match status" value="1"/>
</dbReference>
<keyword evidence="2 7" id="KW-0812">Transmembrane</keyword>
<evidence type="ECO:0000256" key="5">
    <source>
        <dbReference type="ARBA" id="ARBA00023136"/>
    </source>
</evidence>
<evidence type="ECO:0000256" key="6">
    <source>
        <dbReference type="SAM" id="MobiDB-lite"/>
    </source>
</evidence>
<dbReference type="SUPFAM" id="SSF50978">
    <property type="entry name" value="WD40 repeat-like"/>
    <property type="match status" value="1"/>
</dbReference>
<feature type="compositionally biased region" description="Basic residues" evidence="6">
    <location>
        <begin position="1434"/>
        <end position="1443"/>
    </location>
</feature>
<evidence type="ECO:0000256" key="1">
    <source>
        <dbReference type="ARBA" id="ARBA00004141"/>
    </source>
</evidence>
<dbReference type="EMBL" id="JAABOA010000399">
    <property type="protein sequence ID" value="KAF9584495.1"/>
    <property type="molecule type" value="Genomic_DNA"/>
</dbReference>
<dbReference type="PANTHER" id="PTHR10582:SF2">
    <property type="entry name" value="INACTIVE"/>
    <property type="match status" value="1"/>
</dbReference>
<feature type="compositionally biased region" description="Low complexity" evidence="6">
    <location>
        <begin position="1420"/>
        <end position="1431"/>
    </location>
</feature>
<reference evidence="9" key="1">
    <citation type="journal article" date="2020" name="Fungal Divers.">
        <title>Resolving the Mortierellaceae phylogeny through synthesis of multi-gene phylogenetics and phylogenomics.</title>
        <authorList>
            <person name="Vandepol N."/>
            <person name="Liber J."/>
            <person name="Desiro A."/>
            <person name="Na H."/>
            <person name="Kennedy M."/>
            <person name="Barry K."/>
            <person name="Grigoriev I.V."/>
            <person name="Miller A.N."/>
            <person name="O'Donnell K."/>
            <person name="Stajich J.E."/>
            <person name="Bonito G."/>
        </authorList>
    </citation>
    <scope>NUCLEOTIDE SEQUENCE</scope>
    <source>
        <strain evidence="9">KOD1015</strain>
    </source>
</reference>
<feature type="transmembrane region" description="Helical" evidence="7">
    <location>
        <begin position="1283"/>
        <end position="1307"/>
    </location>
</feature>
<dbReference type="Pfam" id="PF00520">
    <property type="entry name" value="Ion_trans"/>
    <property type="match status" value="1"/>
</dbReference>
<comment type="subcellular location">
    <subcellularLocation>
        <location evidence="1">Membrane</location>
        <topology evidence="1">Multi-pass membrane protein</topology>
    </subcellularLocation>
</comment>
<gene>
    <name evidence="9" type="ORF">BGW38_006251</name>
</gene>
<dbReference type="GO" id="GO:0005216">
    <property type="term" value="F:monoatomic ion channel activity"/>
    <property type="evidence" value="ECO:0007669"/>
    <property type="project" value="InterPro"/>
</dbReference>
<name>A0A9P6G1C0_9FUNG</name>
<feature type="transmembrane region" description="Helical" evidence="7">
    <location>
        <begin position="1203"/>
        <end position="1223"/>
    </location>
</feature>
<feature type="compositionally biased region" description="Low complexity" evidence="6">
    <location>
        <begin position="1460"/>
        <end position="1475"/>
    </location>
</feature>
<dbReference type="InterPro" id="IPR024862">
    <property type="entry name" value="TRPV"/>
</dbReference>
<organism evidence="9 10">
    <name type="scientific">Lunasporangiospora selenospora</name>
    <dbReference type="NCBI Taxonomy" id="979761"/>
    <lineage>
        <taxon>Eukaryota</taxon>
        <taxon>Fungi</taxon>
        <taxon>Fungi incertae sedis</taxon>
        <taxon>Mucoromycota</taxon>
        <taxon>Mortierellomycotina</taxon>
        <taxon>Mortierellomycetes</taxon>
        <taxon>Mortierellales</taxon>
        <taxon>Mortierellaceae</taxon>
        <taxon>Lunasporangiospora</taxon>
    </lineage>
</organism>
<comment type="caution">
    <text evidence="9">The sequence shown here is derived from an EMBL/GenBank/DDBJ whole genome shotgun (WGS) entry which is preliminary data.</text>
</comment>
<dbReference type="Proteomes" id="UP000780801">
    <property type="component" value="Unassembled WGS sequence"/>
</dbReference>
<keyword evidence="10" id="KW-1185">Reference proteome</keyword>
<feature type="compositionally biased region" description="Acidic residues" evidence="6">
    <location>
        <begin position="1478"/>
        <end position="1489"/>
    </location>
</feature>
<evidence type="ECO:0000259" key="8">
    <source>
        <dbReference type="Pfam" id="PF00520"/>
    </source>
</evidence>
<keyword evidence="4 7" id="KW-1133">Transmembrane helix</keyword>
<protein>
    <recommendedName>
        <fullName evidence="8">Ion transport domain-containing protein</fullName>
    </recommendedName>
</protein>
<keyword evidence="3" id="KW-0677">Repeat</keyword>